<reference evidence="2" key="1">
    <citation type="journal article" date="2015" name="Nature">
        <title>Complex archaea that bridge the gap between prokaryotes and eukaryotes.</title>
        <authorList>
            <person name="Spang A."/>
            <person name="Saw J.H."/>
            <person name="Jorgensen S.L."/>
            <person name="Zaremba-Niedzwiedzka K."/>
            <person name="Martijn J."/>
            <person name="Lind A.E."/>
            <person name="van Eijk R."/>
            <person name="Schleper C."/>
            <person name="Guy L."/>
            <person name="Ettema T.J."/>
        </authorList>
    </citation>
    <scope>NUCLEOTIDE SEQUENCE</scope>
</reference>
<feature type="region of interest" description="Disordered" evidence="1">
    <location>
        <begin position="129"/>
        <end position="154"/>
    </location>
</feature>
<protein>
    <submittedName>
        <fullName evidence="2">Uncharacterized protein</fullName>
    </submittedName>
</protein>
<comment type="caution">
    <text evidence="2">The sequence shown here is derived from an EMBL/GenBank/DDBJ whole genome shotgun (WGS) entry which is preliminary data.</text>
</comment>
<name>A0A0F9JID0_9ZZZZ</name>
<evidence type="ECO:0000256" key="1">
    <source>
        <dbReference type="SAM" id="MobiDB-lite"/>
    </source>
</evidence>
<proteinExistence type="predicted"/>
<accession>A0A0F9JID0</accession>
<dbReference type="EMBL" id="LAZR01011361">
    <property type="protein sequence ID" value="KKM62111.1"/>
    <property type="molecule type" value="Genomic_DNA"/>
</dbReference>
<dbReference type="AlphaFoldDB" id="A0A0F9JID0"/>
<evidence type="ECO:0000313" key="2">
    <source>
        <dbReference type="EMBL" id="KKM62111.1"/>
    </source>
</evidence>
<organism evidence="2">
    <name type="scientific">marine sediment metagenome</name>
    <dbReference type="NCBI Taxonomy" id="412755"/>
    <lineage>
        <taxon>unclassified sequences</taxon>
        <taxon>metagenomes</taxon>
        <taxon>ecological metagenomes</taxon>
    </lineage>
</organism>
<gene>
    <name evidence="2" type="ORF">LCGC14_1524910</name>
</gene>
<sequence>MATERCERCGGIGWTQKFVHELRCDLTRRACAMDCPVPVHDGCRPCNGTGRRWPGLREECTGVPPPYSFLAKVPPVKYIHDGTCCDGSGTRDVEPRVAYIVVRDLEEMDIESILGIAMQKAGIEVSGGYRDARGAAPPPPGTDSPEARIRNLRG</sequence>
<feature type="compositionally biased region" description="Basic and acidic residues" evidence="1">
    <location>
        <begin position="145"/>
        <end position="154"/>
    </location>
</feature>